<dbReference type="EMBL" id="JAVHJM010000015">
    <property type="protein sequence ID" value="KAK6497292.1"/>
    <property type="molecule type" value="Genomic_DNA"/>
</dbReference>
<dbReference type="Proteomes" id="UP001307849">
    <property type="component" value="Unassembled WGS sequence"/>
</dbReference>
<reference evidence="1 2" key="1">
    <citation type="submission" date="2019-10" db="EMBL/GenBank/DDBJ databases">
        <authorList>
            <person name="Palmer J.M."/>
        </authorList>
    </citation>
    <scope>NUCLEOTIDE SEQUENCE [LARGE SCALE GENOMIC DNA]</scope>
    <source>
        <strain evidence="1 2">TWF506</strain>
    </source>
</reference>
<evidence type="ECO:0000313" key="2">
    <source>
        <dbReference type="Proteomes" id="UP001307849"/>
    </source>
</evidence>
<gene>
    <name evidence="1" type="ORF">TWF506_004765</name>
</gene>
<comment type="caution">
    <text evidence="1">The sequence shown here is derived from an EMBL/GenBank/DDBJ whole genome shotgun (WGS) entry which is preliminary data.</text>
</comment>
<accession>A0AAN8N285</accession>
<evidence type="ECO:0000313" key="1">
    <source>
        <dbReference type="EMBL" id="KAK6497292.1"/>
    </source>
</evidence>
<organism evidence="1 2">
    <name type="scientific">Arthrobotrys conoides</name>
    <dbReference type="NCBI Taxonomy" id="74498"/>
    <lineage>
        <taxon>Eukaryota</taxon>
        <taxon>Fungi</taxon>
        <taxon>Dikarya</taxon>
        <taxon>Ascomycota</taxon>
        <taxon>Pezizomycotina</taxon>
        <taxon>Orbiliomycetes</taxon>
        <taxon>Orbiliales</taxon>
        <taxon>Orbiliaceae</taxon>
        <taxon>Arthrobotrys</taxon>
    </lineage>
</organism>
<dbReference type="AlphaFoldDB" id="A0AAN8N285"/>
<sequence>MVHFSTIQTLGFLQVFVSLSYAFSIGIYDKALDIEQPRGMIKPTWILCHPKEGSRWGLYAADMATGCNYDVDGDDADKWTFQVPGDRTLDVGEEISRFYLTGTNSKSYMDKSTGVKKPKPVITYDSNIQNTFFSYGYNEGSYVDASFTLVRNGKNIALSDSTAAKNADLLDFVGIGGTKNEQRVLRLQSFGGVGSYWHIGRGSALPVTKTTPVVEFRIISDPRKNKPSMFEEQKNDKEGIDLDFTDKNEYKIYEEMFPDQGKFGTLRNIGQGFFNKLSKSAKKVGGKAAGGIKNYFTKPPVEEDVIEEEQIIGGEPAGPTFERFEVETLRKDQQGNQ</sequence>
<proteinExistence type="predicted"/>
<keyword evidence="2" id="KW-1185">Reference proteome</keyword>
<name>A0AAN8N285_9PEZI</name>
<protein>
    <submittedName>
        <fullName evidence="1">Uncharacterized protein</fullName>
    </submittedName>
</protein>